<name>A0ABP0MJH4_9DINO</name>
<evidence type="ECO:0000313" key="2">
    <source>
        <dbReference type="Proteomes" id="UP001642464"/>
    </source>
</evidence>
<organism evidence="1 2">
    <name type="scientific">Durusdinium trenchii</name>
    <dbReference type="NCBI Taxonomy" id="1381693"/>
    <lineage>
        <taxon>Eukaryota</taxon>
        <taxon>Sar</taxon>
        <taxon>Alveolata</taxon>
        <taxon>Dinophyceae</taxon>
        <taxon>Suessiales</taxon>
        <taxon>Symbiodiniaceae</taxon>
        <taxon>Durusdinium</taxon>
    </lineage>
</organism>
<reference evidence="1 2" key="1">
    <citation type="submission" date="2024-02" db="EMBL/GenBank/DDBJ databases">
        <authorList>
            <person name="Chen Y."/>
            <person name="Shah S."/>
            <person name="Dougan E. K."/>
            <person name="Thang M."/>
            <person name="Chan C."/>
        </authorList>
    </citation>
    <scope>NUCLEOTIDE SEQUENCE [LARGE SCALE GENOMIC DNA]</scope>
</reference>
<sequence>MGPEVRRLADAGPSLLEFWKRYKRLYPNHEVFKLVAENALKLEECVPCYMHGDEGTTYKKDGCLCLSFHCAMGRGTISNKMGPITHEVLDDPHLNFVGHAFETRFLLSAMLREDYRDDHSVMSDLLEVVVGSLDHASRNGVPLASGGKLHPVCLGNKGAALVDASQPEGVRGKLQLMAESGVPGCLWDNRFALLFEAMHRLTEPSVADDAHMEDVEDVNEAHPEPMEDTEAMDVSGLRIESIRFEQGAKTSFEIVDLCGTKVYVWKPTGAVSDTTLVELDPEGTFKGMLKEVKGLTTVKAGIVLTTPQMHAFCEKHGVKPIPCRWVTAEKPESDEGVRARMVVKDIDRGAATARAQGTVSALFVSASGSCVAQPTLTRVAMLLRLCKSHEAEQMSLNVPKERSDYFDVMT</sequence>
<dbReference type="Proteomes" id="UP001642464">
    <property type="component" value="Unassembled WGS sequence"/>
</dbReference>
<gene>
    <name evidence="1" type="ORF">SCF082_LOCUS28333</name>
</gene>
<comment type="caution">
    <text evidence="1">The sequence shown here is derived from an EMBL/GenBank/DDBJ whole genome shotgun (WGS) entry which is preliminary data.</text>
</comment>
<accession>A0ABP0MJH4</accession>
<keyword evidence="2" id="KW-1185">Reference proteome</keyword>
<dbReference type="EMBL" id="CAXAMM010022226">
    <property type="protein sequence ID" value="CAK9051630.1"/>
    <property type="molecule type" value="Genomic_DNA"/>
</dbReference>
<proteinExistence type="predicted"/>
<evidence type="ECO:0000313" key="1">
    <source>
        <dbReference type="EMBL" id="CAK9051630.1"/>
    </source>
</evidence>
<protein>
    <submittedName>
        <fullName evidence="1">Uncharacterized protein</fullName>
    </submittedName>
</protein>